<dbReference type="PRINTS" id="PR01790">
    <property type="entry name" value="SMP30FAMILY"/>
</dbReference>
<dbReference type="InterPro" id="IPR051262">
    <property type="entry name" value="SMP-30/CGR1_Lactonase"/>
</dbReference>
<sequence>MLRPFLSLALIGSNFADTIERLDPALDAIIPPNAEVETLCTGHDWAEGPVWDQQGQRLLFSDVPRNTIYQWKEGMEQAEVWMKPSGFTGIVKNRREPGSNGLAFDSAGRLVFCEHGDRRVSILTCQGGKRTLADSYQGKRFNSPNDLTFAKNGDIYFTDPPYGLPRKDQKAFQELPYCGVFRLTPEGKVTLLDQSLERPNGIALSPDETLLYVNNSHGPRPVITAFPVKPDHTLDTGRVFFDMKGLDGPGSPDGLKVDPQGNVFTTGPDGLLIINPEGKLIGRVRCGRATANVAFGDDGRCLFLTSKDRLLRIQLKP</sequence>
<feature type="active site" description="Proton donor/acceptor" evidence="2">
    <location>
        <position position="253"/>
    </location>
</feature>
<feature type="binding site" evidence="3">
    <location>
        <position position="253"/>
    </location>
    <ligand>
        <name>a divalent metal cation</name>
        <dbReference type="ChEBI" id="CHEBI:60240"/>
    </ligand>
</feature>
<dbReference type="InterPro" id="IPR011042">
    <property type="entry name" value="6-blade_b-propeller_TolB-like"/>
</dbReference>
<accession>A0A934RD95</accession>
<dbReference type="InterPro" id="IPR005511">
    <property type="entry name" value="SMP-30"/>
</dbReference>
<dbReference type="GO" id="GO:0046872">
    <property type="term" value="F:metal ion binding"/>
    <property type="evidence" value="ECO:0007669"/>
    <property type="project" value="UniProtKB-KW"/>
</dbReference>
<dbReference type="InterPro" id="IPR013658">
    <property type="entry name" value="SGL"/>
</dbReference>
<feature type="binding site" evidence="3">
    <location>
        <position position="145"/>
    </location>
    <ligand>
        <name>substrate</name>
    </ligand>
</feature>
<dbReference type="Proteomes" id="UP000658278">
    <property type="component" value="Unassembled WGS sequence"/>
</dbReference>
<evidence type="ECO:0000313" key="5">
    <source>
        <dbReference type="EMBL" id="MBK1826461.1"/>
    </source>
</evidence>
<dbReference type="SUPFAM" id="SSF63829">
    <property type="entry name" value="Calcium-dependent phosphotriesterase"/>
    <property type="match status" value="1"/>
</dbReference>
<keyword evidence="6" id="KW-1185">Reference proteome</keyword>
<proteinExistence type="predicted"/>
<feature type="binding site" evidence="3">
    <location>
        <position position="140"/>
    </location>
    <ligand>
        <name>substrate</name>
    </ligand>
</feature>
<evidence type="ECO:0000256" key="2">
    <source>
        <dbReference type="PIRSR" id="PIRSR605511-1"/>
    </source>
</evidence>
<name>A0A934RD95_9BACT</name>
<dbReference type="EMBL" id="JAENII010000003">
    <property type="protein sequence ID" value="MBK1826461.1"/>
    <property type="molecule type" value="Genomic_DNA"/>
</dbReference>
<dbReference type="Gene3D" id="2.120.10.30">
    <property type="entry name" value="TolB, C-terminal domain"/>
    <property type="match status" value="1"/>
</dbReference>
<organism evidence="5 6">
    <name type="scientific">Haloferula rosea</name>
    <dbReference type="NCBI Taxonomy" id="490093"/>
    <lineage>
        <taxon>Bacteria</taxon>
        <taxon>Pseudomonadati</taxon>
        <taxon>Verrucomicrobiota</taxon>
        <taxon>Verrucomicrobiia</taxon>
        <taxon>Verrucomicrobiales</taxon>
        <taxon>Verrucomicrobiaceae</taxon>
        <taxon>Haloferula</taxon>
    </lineage>
</organism>
<feature type="domain" description="SMP-30/Gluconolactonase/LRE-like region" evidence="4">
    <location>
        <begin position="45"/>
        <end position="306"/>
    </location>
</feature>
<reference evidence="5" key="1">
    <citation type="submission" date="2021-01" db="EMBL/GenBank/DDBJ databases">
        <title>Modified the classification status of verrucomicrobia.</title>
        <authorList>
            <person name="Feng X."/>
        </authorList>
    </citation>
    <scope>NUCLEOTIDE SEQUENCE</scope>
    <source>
        <strain evidence="5">KCTC 22201</strain>
    </source>
</reference>
<feature type="binding site" evidence="3">
    <location>
        <position position="168"/>
    </location>
    <ligand>
        <name>substrate</name>
    </ligand>
</feature>
<dbReference type="PANTHER" id="PTHR47572">
    <property type="entry name" value="LIPOPROTEIN-RELATED"/>
    <property type="match status" value="1"/>
</dbReference>
<dbReference type="RefSeq" id="WP_200277443.1">
    <property type="nucleotide sequence ID" value="NZ_JAENII010000003.1"/>
</dbReference>
<comment type="caution">
    <text evidence="5">The sequence shown here is derived from an EMBL/GenBank/DDBJ whole genome shotgun (WGS) entry which is preliminary data.</text>
</comment>
<dbReference type="AlphaFoldDB" id="A0A934RD95"/>
<dbReference type="PANTHER" id="PTHR47572:SF4">
    <property type="entry name" value="LACTONASE DRP35"/>
    <property type="match status" value="1"/>
</dbReference>
<comment type="cofactor">
    <cofactor evidence="3">
        <name>Zn(2+)</name>
        <dbReference type="ChEBI" id="CHEBI:29105"/>
    </cofactor>
    <text evidence="3">Binds 1 divalent metal cation per subunit.</text>
</comment>
<keyword evidence="1" id="KW-0378">Hydrolase</keyword>
<evidence type="ECO:0000259" key="4">
    <source>
        <dbReference type="Pfam" id="PF08450"/>
    </source>
</evidence>
<evidence type="ECO:0000256" key="1">
    <source>
        <dbReference type="ARBA" id="ARBA00022801"/>
    </source>
</evidence>
<gene>
    <name evidence="5" type="ORF">JIN81_05490</name>
</gene>
<dbReference type="GO" id="GO:0016787">
    <property type="term" value="F:hydrolase activity"/>
    <property type="evidence" value="ECO:0007669"/>
    <property type="project" value="UniProtKB-KW"/>
</dbReference>
<dbReference type="Pfam" id="PF08450">
    <property type="entry name" value="SGL"/>
    <property type="match status" value="1"/>
</dbReference>
<feature type="binding site" evidence="3">
    <location>
        <position position="47"/>
    </location>
    <ligand>
        <name>a divalent metal cation</name>
        <dbReference type="ChEBI" id="CHEBI:60240"/>
    </ligand>
</feature>
<evidence type="ECO:0000313" key="6">
    <source>
        <dbReference type="Proteomes" id="UP000658278"/>
    </source>
</evidence>
<feature type="binding site" evidence="3">
    <location>
        <position position="200"/>
    </location>
    <ligand>
        <name>a divalent metal cation</name>
        <dbReference type="ChEBI" id="CHEBI:60240"/>
    </ligand>
</feature>
<keyword evidence="3" id="KW-0862">Zinc</keyword>
<keyword evidence="3" id="KW-0479">Metal-binding</keyword>
<protein>
    <submittedName>
        <fullName evidence="5">SMP-30/gluconolactonase/LRE family protein</fullName>
    </submittedName>
</protein>
<evidence type="ECO:0000256" key="3">
    <source>
        <dbReference type="PIRSR" id="PIRSR605511-2"/>
    </source>
</evidence>